<protein>
    <submittedName>
        <fullName evidence="2">Uncharacterized protein</fullName>
    </submittedName>
</protein>
<keyword evidence="3" id="KW-1185">Reference proteome</keyword>
<feature type="compositionally biased region" description="Basic and acidic residues" evidence="1">
    <location>
        <begin position="68"/>
        <end position="78"/>
    </location>
</feature>
<name>A0A1B0ATC7_9MUSC</name>
<evidence type="ECO:0000313" key="3">
    <source>
        <dbReference type="Proteomes" id="UP000092460"/>
    </source>
</evidence>
<reference evidence="2" key="2">
    <citation type="submission" date="2020-05" db="UniProtKB">
        <authorList>
            <consortium name="EnsemblMetazoa"/>
        </authorList>
    </citation>
    <scope>IDENTIFICATION</scope>
    <source>
        <strain evidence="2">IAEA</strain>
    </source>
</reference>
<feature type="compositionally biased region" description="Polar residues" evidence="1">
    <location>
        <begin position="12"/>
        <end position="30"/>
    </location>
</feature>
<dbReference type="Proteomes" id="UP000092460">
    <property type="component" value="Unassembled WGS sequence"/>
</dbReference>
<organism evidence="2 3">
    <name type="scientific">Glossina palpalis gambiensis</name>
    <dbReference type="NCBI Taxonomy" id="67801"/>
    <lineage>
        <taxon>Eukaryota</taxon>
        <taxon>Metazoa</taxon>
        <taxon>Ecdysozoa</taxon>
        <taxon>Arthropoda</taxon>
        <taxon>Hexapoda</taxon>
        <taxon>Insecta</taxon>
        <taxon>Pterygota</taxon>
        <taxon>Neoptera</taxon>
        <taxon>Endopterygota</taxon>
        <taxon>Diptera</taxon>
        <taxon>Brachycera</taxon>
        <taxon>Muscomorpha</taxon>
        <taxon>Hippoboscoidea</taxon>
        <taxon>Glossinidae</taxon>
        <taxon>Glossina</taxon>
    </lineage>
</organism>
<proteinExistence type="predicted"/>
<reference evidence="3" key="1">
    <citation type="submission" date="2015-01" db="EMBL/GenBank/DDBJ databases">
        <authorList>
            <person name="Aksoy S."/>
            <person name="Warren W."/>
            <person name="Wilson R.K."/>
        </authorList>
    </citation>
    <scope>NUCLEOTIDE SEQUENCE [LARGE SCALE GENOMIC DNA]</scope>
    <source>
        <strain evidence="3">IAEA</strain>
    </source>
</reference>
<dbReference type="EMBL" id="JXJN01003237">
    <property type="status" value="NOT_ANNOTATED_CDS"/>
    <property type="molecule type" value="Genomic_DNA"/>
</dbReference>
<dbReference type="VEuPathDB" id="VectorBase:GPPI007855"/>
<feature type="region of interest" description="Disordered" evidence="1">
    <location>
        <begin position="1"/>
        <end position="78"/>
    </location>
</feature>
<dbReference type="AlphaFoldDB" id="A0A1B0ATC7"/>
<evidence type="ECO:0000313" key="2">
    <source>
        <dbReference type="EnsemblMetazoa" id="GPPI007855-PA"/>
    </source>
</evidence>
<feature type="compositionally biased region" description="Polar residues" evidence="1">
    <location>
        <begin position="40"/>
        <end position="65"/>
    </location>
</feature>
<accession>A0A1B0ATC7</accession>
<dbReference type="EnsemblMetazoa" id="GPPI007855-RA">
    <property type="protein sequence ID" value="GPPI007855-PA"/>
    <property type="gene ID" value="GPPI007855"/>
</dbReference>
<sequence>MNVDISGRLCRQTRNSNRPEQNLKSRTIYSSRRRARQHKSTTVQQNGSVAAWQQGSMAARQQGNKTARRQDGKIARQQ</sequence>
<evidence type="ECO:0000256" key="1">
    <source>
        <dbReference type="SAM" id="MobiDB-lite"/>
    </source>
</evidence>